<dbReference type="Gene3D" id="3.30.70.60">
    <property type="match status" value="1"/>
</dbReference>
<dbReference type="AlphaFoldDB" id="A0A2H0BWF4"/>
<protein>
    <submittedName>
        <fullName evidence="3">Uncharacterized protein</fullName>
    </submittedName>
</protein>
<proteinExistence type="predicted"/>
<dbReference type="EMBL" id="PCTA01000009">
    <property type="protein sequence ID" value="PIP62005.1"/>
    <property type="molecule type" value="Genomic_DNA"/>
</dbReference>
<feature type="region of interest" description="Disordered" evidence="1">
    <location>
        <begin position="200"/>
        <end position="222"/>
    </location>
</feature>
<reference evidence="3 4" key="1">
    <citation type="submission" date="2017-09" db="EMBL/GenBank/DDBJ databases">
        <title>Depth-based differentiation of microbial function through sediment-hosted aquifers and enrichment of novel symbionts in the deep terrestrial subsurface.</title>
        <authorList>
            <person name="Probst A.J."/>
            <person name="Ladd B."/>
            <person name="Jarett J.K."/>
            <person name="Geller-Mcgrath D.E."/>
            <person name="Sieber C.M."/>
            <person name="Emerson J.B."/>
            <person name="Anantharaman K."/>
            <person name="Thomas B.C."/>
            <person name="Malmstrom R."/>
            <person name="Stieglmeier M."/>
            <person name="Klingl A."/>
            <person name="Woyke T."/>
            <person name="Ryan C.M."/>
            <person name="Banfield J.F."/>
        </authorList>
    </citation>
    <scope>NUCLEOTIDE SEQUENCE [LARGE SCALE GENOMIC DNA]</scope>
    <source>
        <strain evidence="3">CG22_combo_CG10-13_8_21_14_all_38_20</strain>
    </source>
</reference>
<evidence type="ECO:0000256" key="2">
    <source>
        <dbReference type="SAM" id="Phobius"/>
    </source>
</evidence>
<organism evidence="3 4">
    <name type="scientific">Candidatus Roizmanbacteria bacterium CG22_combo_CG10-13_8_21_14_all_38_20</name>
    <dbReference type="NCBI Taxonomy" id="1974862"/>
    <lineage>
        <taxon>Bacteria</taxon>
        <taxon>Candidatus Roizmaniibacteriota</taxon>
    </lineage>
</organism>
<dbReference type="InterPro" id="IPR014717">
    <property type="entry name" value="Transl_elong_EF1B/ribsomal_bS6"/>
</dbReference>
<keyword evidence="2" id="KW-0472">Membrane</keyword>
<feature type="transmembrane region" description="Helical" evidence="2">
    <location>
        <begin position="31"/>
        <end position="50"/>
    </location>
</feature>
<dbReference type="GO" id="GO:0043107">
    <property type="term" value="P:type IV pilus-dependent motility"/>
    <property type="evidence" value="ECO:0007669"/>
    <property type="project" value="InterPro"/>
</dbReference>
<keyword evidence="2" id="KW-0812">Transmembrane</keyword>
<dbReference type="InterPro" id="IPR007445">
    <property type="entry name" value="PilO"/>
</dbReference>
<evidence type="ECO:0000313" key="3">
    <source>
        <dbReference type="EMBL" id="PIP62005.1"/>
    </source>
</evidence>
<gene>
    <name evidence="3" type="ORF">COW99_01230</name>
</gene>
<comment type="caution">
    <text evidence="3">The sequence shown here is derived from an EMBL/GenBank/DDBJ whole genome shotgun (WGS) entry which is preliminary data.</text>
</comment>
<evidence type="ECO:0000313" key="4">
    <source>
        <dbReference type="Proteomes" id="UP000231246"/>
    </source>
</evidence>
<sequence>MSTLVNKIELKMPRIPYYKLRKSFQSKHKHAYMMLILSLFTMSFFGLFALRPTLVTIATLNRQIKDSREIDRRLTEKLNVLVQAQAEYEVIAPFLSKINQAIPEYPEYTELLADLEEIREASGSAVSKLGIGTVEIKSSIPGQVDLAVASEGGYLSLEDFINLLLTNERLLTINSLGFNSKEENVLDLSMDVNAPYTLLKDQKPQQPTNEDETLPIEGDIIK</sequence>
<keyword evidence="2" id="KW-1133">Transmembrane helix</keyword>
<name>A0A2H0BWF4_9BACT</name>
<accession>A0A2H0BWF4</accession>
<dbReference type="Proteomes" id="UP000231246">
    <property type="component" value="Unassembled WGS sequence"/>
</dbReference>
<evidence type="ECO:0000256" key="1">
    <source>
        <dbReference type="SAM" id="MobiDB-lite"/>
    </source>
</evidence>
<dbReference type="Pfam" id="PF04350">
    <property type="entry name" value="PilO"/>
    <property type="match status" value="1"/>
</dbReference>
<dbReference type="GO" id="GO:0043683">
    <property type="term" value="P:type IV pilus assembly"/>
    <property type="evidence" value="ECO:0007669"/>
    <property type="project" value="InterPro"/>
</dbReference>